<keyword evidence="2" id="KW-1185">Reference proteome</keyword>
<reference evidence="1 2" key="1">
    <citation type="submission" date="2019-04" db="EMBL/GenBank/DDBJ databases">
        <title>Salinimonas iocasae sp. nov., a halophilic bacterium isolated from the outer tube casing of tubeworms in Okinawa Trough.</title>
        <authorList>
            <person name="Zhang H."/>
            <person name="Wang H."/>
            <person name="Li C."/>
        </authorList>
    </citation>
    <scope>NUCLEOTIDE SEQUENCE [LARGE SCALE GENOMIC DNA]</scope>
    <source>
        <strain evidence="1 2">KX18D6</strain>
    </source>
</reference>
<protein>
    <recommendedName>
        <fullName evidence="3">Sulfotransferase domain-containing protein</fullName>
    </recommendedName>
</protein>
<accession>A0A5B7YBN9</accession>
<dbReference type="KEGG" id="salk:FBQ74_05170"/>
<dbReference type="Proteomes" id="UP000304912">
    <property type="component" value="Chromosome"/>
</dbReference>
<dbReference type="AlphaFoldDB" id="A0A5B7YBN9"/>
<evidence type="ECO:0008006" key="3">
    <source>
        <dbReference type="Google" id="ProtNLM"/>
    </source>
</evidence>
<name>A0A5B7YBN9_9ALTE</name>
<evidence type="ECO:0000313" key="1">
    <source>
        <dbReference type="EMBL" id="QCZ92915.1"/>
    </source>
</evidence>
<gene>
    <name evidence="1" type="ORF">FBQ74_05170</name>
</gene>
<dbReference type="EMBL" id="CP039852">
    <property type="protein sequence ID" value="QCZ92915.1"/>
    <property type="molecule type" value="Genomic_DNA"/>
</dbReference>
<evidence type="ECO:0000313" key="2">
    <source>
        <dbReference type="Proteomes" id="UP000304912"/>
    </source>
</evidence>
<dbReference type="OrthoDB" id="547265at2"/>
<organism evidence="1 2">
    <name type="scientific">Salinimonas iocasae</name>
    <dbReference type="NCBI Taxonomy" id="2572577"/>
    <lineage>
        <taxon>Bacteria</taxon>
        <taxon>Pseudomonadati</taxon>
        <taxon>Pseudomonadota</taxon>
        <taxon>Gammaproteobacteria</taxon>
        <taxon>Alteromonadales</taxon>
        <taxon>Alteromonadaceae</taxon>
        <taxon>Alteromonas/Salinimonas group</taxon>
        <taxon>Salinimonas</taxon>
    </lineage>
</organism>
<sequence length="307" mass="35179">MQQLKNLQYFFRQPKALRIHVGAHKTATTHLQDALKLCKASLELQGICYIPIDAFRYKLRLLDQNRVFSQQGNWLEKRYTLTSKLFSVVNNNQQRIVLSEENILGRVTDALYISPYPAPNVDFINYATTYTDISVFLSIRSFSQIYPAAYATGLKFFPEEAIRLKHALQEALDKGLRPSWVPVVKRLEAQMPRCQLKCWTFERYKSHQTETVSRLLGVSIDDLPAVENPTLTATPGVEAIREAEAQVASGEHRKVKKWFKVCGDIYRANQACDGQPKYTFLTPAMQKELDEQYLTDIATLTPDGYFT</sequence>
<proteinExistence type="predicted"/>